<reference evidence="2" key="1">
    <citation type="submission" date="2016-10" db="EMBL/GenBank/DDBJ databases">
        <authorList>
            <person name="Varghese N."/>
            <person name="Submissions S."/>
        </authorList>
    </citation>
    <scope>NUCLEOTIDE SEQUENCE [LARGE SCALE GENOMIC DNA]</scope>
    <source>
        <strain evidence="2">DSM 25730</strain>
    </source>
</reference>
<dbReference type="InterPro" id="IPR019619">
    <property type="entry name" value="DUF2490"/>
</dbReference>
<evidence type="ECO:0000313" key="2">
    <source>
        <dbReference type="Proteomes" id="UP000199439"/>
    </source>
</evidence>
<evidence type="ECO:0008006" key="3">
    <source>
        <dbReference type="Google" id="ProtNLM"/>
    </source>
</evidence>
<sequence length="224" mass="26359">MKYLLIIILLSISVCNGYSQSNQEEKTGSWFTYAGTHRISDKLSICTLSQVWMFEIAENFNFILLYGGLNYHVSPKLTTTLAYGYGDIDGGFYTDKPHTYENRIFEQITYKHKVSNLPVDHRFRVEQRFFHKYDFKSTSHRLRYRLGTKLSLNKRLFFRVHNEFLATLQDDILPENRLYTALGINISQSCNVQLGYLNRKINGLNLHRLQAGLYIKTDHRKKRQ</sequence>
<protein>
    <recommendedName>
        <fullName evidence="3">DUF2490 domain-containing protein</fullName>
    </recommendedName>
</protein>
<accession>A0A1I1QUL2</accession>
<dbReference type="STRING" id="870482.SAMN04487987_107179"/>
<dbReference type="Proteomes" id="UP000199439">
    <property type="component" value="Unassembled WGS sequence"/>
</dbReference>
<evidence type="ECO:0000313" key="1">
    <source>
        <dbReference type="EMBL" id="SFD25692.1"/>
    </source>
</evidence>
<dbReference type="RefSeq" id="WP_092852398.1">
    <property type="nucleotide sequence ID" value="NZ_FOMI01000007.1"/>
</dbReference>
<proteinExistence type="predicted"/>
<dbReference type="AlphaFoldDB" id="A0A1I1QUL2"/>
<dbReference type="OrthoDB" id="1118734at2"/>
<keyword evidence="2" id="KW-1185">Reference proteome</keyword>
<gene>
    <name evidence="1" type="ORF">SAMN04487987_107179</name>
</gene>
<name>A0A1I1QUL2_9FLAO</name>
<dbReference type="EMBL" id="FOMI01000007">
    <property type="protein sequence ID" value="SFD25692.1"/>
    <property type="molecule type" value="Genomic_DNA"/>
</dbReference>
<dbReference type="Pfam" id="PF10677">
    <property type="entry name" value="DUF2490"/>
    <property type="match status" value="1"/>
</dbReference>
<organism evidence="1 2">
    <name type="scientific">Algibacter pectinivorans</name>
    <dbReference type="NCBI Taxonomy" id="870482"/>
    <lineage>
        <taxon>Bacteria</taxon>
        <taxon>Pseudomonadati</taxon>
        <taxon>Bacteroidota</taxon>
        <taxon>Flavobacteriia</taxon>
        <taxon>Flavobacteriales</taxon>
        <taxon>Flavobacteriaceae</taxon>
        <taxon>Algibacter</taxon>
    </lineage>
</organism>